<name>A0AAQ4DAL4_AMBAM</name>
<feature type="region of interest" description="Disordered" evidence="1">
    <location>
        <begin position="1"/>
        <end position="31"/>
    </location>
</feature>
<feature type="compositionally biased region" description="Low complexity" evidence="1">
    <location>
        <begin position="1"/>
        <end position="16"/>
    </location>
</feature>
<proteinExistence type="predicted"/>
<reference evidence="2 3" key="1">
    <citation type="journal article" date="2023" name="Arcadia Sci">
        <title>De novo assembly of a long-read Amblyomma americanum tick genome.</title>
        <authorList>
            <person name="Chou S."/>
            <person name="Poskanzer K.E."/>
            <person name="Rollins M."/>
            <person name="Thuy-Boun P.S."/>
        </authorList>
    </citation>
    <scope>NUCLEOTIDE SEQUENCE [LARGE SCALE GENOMIC DNA]</scope>
    <source>
        <strain evidence="2">F_SG_1</strain>
        <tissue evidence="2">Salivary glands</tissue>
    </source>
</reference>
<protein>
    <submittedName>
        <fullName evidence="2">Uncharacterized protein</fullName>
    </submittedName>
</protein>
<keyword evidence="3" id="KW-1185">Reference proteome</keyword>
<accession>A0AAQ4DAL4</accession>
<dbReference type="EMBL" id="JARKHS020032978">
    <property type="protein sequence ID" value="KAK8759504.1"/>
    <property type="molecule type" value="Genomic_DNA"/>
</dbReference>
<evidence type="ECO:0000313" key="2">
    <source>
        <dbReference type="EMBL" id="KAK8759504.1"/>
    </source>
</evidence>
<comment type="caution">
    <text evidence="2">The sequence shown here is derived from an EMBL/GenBank/DDBJ whole genome shotgun (WGS) entry which is preliminary data.</text>
</comment>
<dbReference type="Proteomes" id="UP001321473">
    <property type="component" value="Unassembled WGS sequence"/>
</dbReference>
<organism evidence="2 3">
    <name type="scientific">Amblyomma americanum</name>
    <name type="common">Lone star tick</name>
    <dbReference type="NCBI Taxonomy" id="6943"/>
    <lineage>
        <taxon>Eukaryota</taxon>
        <taxon>Metazoa</taxon>
        <taxon>Ecdysozoa</taxon>
        <taxon>Arthropoda</taxon>
        <taxon>Chelicerata</taxon>
        <taxon>Arachnida</taxon>
        <taxon>Acari</taxon>
        <taxon>Parasitiformes</taxon>
        <taxon>Ixodida</taxon>
        <taxon>Ixodoidea</taxon>
        <taxon>Ixodidae</taxon>
        <taxon>Amblyomminae</taxon>
        <taxon>Amblyomma</taxon>
    </lineage>
</organism>
<gene>
    <name evidence="2" type="ORF">V5799_002864</name>
</gene>
<sequence length="113" mass="11180">MSSPGPAGGTPAPASPETRAATPTKPSPFSVASLLADTRPSGQLRLTAPAFAAGILHAGPRDPGLPFLHGPVAGGGPFGWALHAPGGTQPCGPSWFGLAPHHALPSESALIPR</sequence>
<evidence type="ECO:0000256" key="1">
    <source>
        <dbReference type="SAM" id="MobiDB-lite"/>
    </source>
</evidence>
<evidence type="ECO:0000313" key="3">
    <source>
        <dbReference type="Proteomes" id="UP001321473"/>
    </source>
</evidence>
<dbReference type="AlphaFoldDB" id="A0AAQ4DAL4"/>